<proteinExistence type="inferred from homology"/>
<dbReference type="SMART" id="SM00271">
    <property type="entry name" value="DnaJ"/>
    <property type="match status" value="1"/>
</dbReference>
<dbReference type="SUPFAM" id="SSF46565">
    <property type="entry name" value="Chaperone J-domain"/>
    <property type="match status" value="1"/>
</dbReference>
<dbReference type="Gene3D" id="2.60.260.20">
    <property type="entry name" value="Urease metallochaperone UreE, N-terminal domain"/>
    <property type="match status" value="2"/>
</dbReference>
<dbReference type="FunFam" id="2.60.260.20:FF:000005">
    <property type="entry name" value="Chaperone protein dnaJ 1, mitochondrial"/>
    <property type="match status" value="1"/>
</dbReference>
<dbReference type="GO" id="GO:0051082">
    <property type="term" value="F:unfolded protein binding"/>
    <property type="evidence" value="ECO:0007669"/>
    <property type="project" value="InterPro"/>
</dbReference>
<dbReference type="InterPro" id="IPR036869">
    <property type="entry name" value="J_dom_sf"/>
</dbReference>
<dbReference type="Pfam" id="PF00226">
    <property type="entry name" value="DnaJ"/>
    <property type="match status" value="1"/>
</dbReference>
<evidence type="ECO:0000256" key="1">
    <source>
        <dbReference type="ARBA" id="ARBA00022723"/>
    </source>
</evidence>
<keyword evidence="3" id="KW-0863">Zinc-finger</keyword>
<dbReference type="AlphaFoldDB" id="E6Q1S1"/>
<dbReference type="CDD" id="cd10747">
    <property type="entry name" value="DnaJ_C"/>
    <property type="match status" value="1"/>
</dbReference>
<dbReference type="PANTHER" id="PTHR43096">
    <property type="entry name" value="DNAJ HOMOLOG 1, MITOCHONDRIAL-RELATED"/>
    <property type="match status" value="1"/>
</dbReference>
<protein>
    <submittedName>
        <fullName evidence="7">Chaperone Hsp40, co-chaperone with DnaK</fullName>
    </submittedName>
</protein>
<dbReference type="PROSITE" id="PS50076">
    <property type="entry name" value="DNAJ_2"/>
    <property type="match status" value="1"/>
</dbReference>
<name>E6Q1S1_9ZZZZ</name>
<dbReference type="EMBL" id="CABO01000013">
    <property type="protein sequence ID" value="CBI01131.1"/>
    <property type="molecule type" value="Genomic_DNA"/>
</dbReference>
<keyword evidence="1" id="KW-0479">Metal-binding</keyword>
<dbReference type="InterPro" id="IPR018253">
    <property type="entry name" value="DnaJ_domain_CS"/>
</dbReference>
<dbReference type="GO" id="GO:0005737">
    <property type="term" value="C:cytoplasm"/>
    <property type="evidence" value="ECO:0007669"/>
    <property type="project" value="TreeGrafter"/>
</dbReference>
<sequence length="338" mass="36977">MNYKDYYAVLGVPKGAPEKDIKSAYRRLARKWHPDANPGNAKPAEEKFKEISEAYEVLGDSDKRRKYDALGSDWQQAARQAEQQRRYRTQQGATQYDFGFGPNAGAGAGTSGFSDFFDMFFSGVGRRGPTATAPAAARGQDMETTIELSLHDMYEGGKKSISLQLEDSCPRCRGTGTENGRLCAACHGTGHTLTNKKFEVSIPRGIGDGQRIRLTGQGGAGTGGAPNGDLLLIVTTREDARYKRKGDDLYVDLPVDLYDLILGAEVHVPTMGGDVAMTIPEGTQNNRLLRLTGKGMPHVKGTGNGDQYVRLIGQLPQNLSDKERKLFRDLKNLRNGKK</sequence>
<dbReference type="InterPro" id="IPR002939">
    <property type="entry name" value="DnaJ_C"/>
</dbReference>
<feature type="domain" description="J" evidence="6">
    <location>
        <begin position="5"/>
        <end position="71"/>
    </location>
</feature>
<evidence type="ECO:0000259" key="6">
    <source>
        <dbReference type="PROSITE" id="PS50076"/>
    </source>
</evidence>
<dbReference type="Gene3D" id="6.20.20.10">
    <property type="match status" value="1"/>
</dbReference>
<dbReference type="GO" id="GO:0009408">
    <property type="term" value="P:response to heat"/>
    <property type="evidence" value="ECO:0007669"/>
    <property type="project" value="InterPro"/>
</dbReference>
<dbReference type="HAMAP" id="MF_01152">
    <property type="entry name" value="DnaJ"/>
    <property type="match status" value="1"/>
</dbReference>
<organism evidence="7">
    <name type="scientific">mine drainage metagenome</name>
    <dbReference type="NCBI Taxonomy" id="410659"/>
    <lineage>
        <taxon>unclassified sequences</taxon>
        <taxon>metagenomes</taxon>
        <taxon>ecological metagenomes</taxon>
    </lineage>
</organism>
<dbReference type="Gene3D" id="1.10.287.110">
    <property type="entry name" value="DnaJ domain"/>
    <property type="match status" value="1"/>
</dbReference>
<dbReference type="SUPFAM" id="SSF49493">
    <property type="entry name" value="HSP40/DnaJ peptide-binding domain"/>
    <property type="match status" value="2"/>
</dbReference>
<dbReference type="GO" id="GO:0008270">
    <property type="term" value="F:zinc ion binding"/>
    <property type="evidence" value="ECO:0007669"/>
    <property type="project" value="UniProtKB-KW"/>
</dbReference>
<dbReference type="InterPro" id="IPR008971">
    <property type="entry name" value="HSP40/DnaJ_pept-bd"/>
</dbReference>
<dbReference type="GO" id="GO:0042026">
    <property type="term" value="P:protein refolding"/>
    <property type="evidence" value="ECO:0007669"/>
    <property type="project" value="TreeGrafter"/>
</dbReference>
<keyword evidence="5" id="KW-0143">Chaperone</keyword>
<keyword evidence="4" id="KW-0862">Zinc</keyword>
<dbReference type="InterPro" id="IPR012724">
    <property type="entry name" value="DnaJ"/>
</dbReference>
<evidence type="ECO:0000256" key="3">
    <source>
        <dbReference type="ARBA" id="ARBA00022771"/>
    </source>
</evidence>
<evidence type="ECO:0000256" key="4">
    <source>
        <dbReference type="ARBA" id="ARBA00022833"/>
    </source>
</evidence>
<dbReference type="InterPro" id="IPR001623">
    <property type="entry name" value="DnaJ_domain"/>
</dbReference>
<dbReference type="PROSITE" id="PS00636">
    <property type="entry name" value="DNAJ_1"/>
    <property type="match status" value="1"/>
</dbReference>
<gene>
    <name evidence="7" type="ORF">CARN4_0484</name>
</gene>
<dbReference type="Pfam" id="PF01556">
    <property type="entry name" value="DnaJ_C"/>
    <property type="match status" value="1"/>
</dbReference>
<dbReference type="CDD" id="cd06257">
    <property type="entry name" value="DnaJ"/>
    <property type="match status" value="1"/>
</dbReference>
<comment type="caution">
    <text evidence="7">The sequence shown here is derived from an EMBL/GenBank/DDBJ whole genome shotgun (WGS) entry which is preliminary data.</text>
</comment>
<evidence type="ECO:0000313" key="7">
    <source>
        <dbReference type="EMBL" id="CBI01131.1"/>
    </source>
</evidence>
<dbReference type="PANTHER" id="PTHR43096:SF52">
    <property type="entry name" value="DNAJ HOMOLOG 1, MITOCHONDRIAL-RELATED"/>
    <property type="match status" value="1"/>
</dbReference>
<reference evidence="7" key="1">
    <citation type="submission" date="2009-10" db="EMBL/GenBank/DDBJ databases">
        <title>Diversity of trophic interactions inside an arsenic-rich microbial ecosystem.</title>
        <authorList>
            <person name="Bertin P.N."/>
            <person name="Heinrich-Salmeron A."/>
            <person name="Pelletier E."/>
            <person name="Goulhen-Chollet F."/>
            <person name="Arsene-Ploetze F."/>
            <person name="Gallien S."/>
            <person name="Calteau A."/>
            <person name="Vallenet D."/>
            <person name="Casiot C."/>
            <person name="Chane-Woon-Ming B."/>
            <person name="Giloteaux L."/>
            <person name="Barakat M."/>
            <person name="Bonnefoy V."/>
            <person name="Bruneel O."/>
            <person name="Chandler M."/>
            <person name="Cleiss J."/>
            <person name="Duran R."/>
            <person name="Elbaz-Poulichet F."/>
            <person name="Fonknechten N."/>
            <person name="Lauga B."/>
            <person name="Mornico D."/>
            <person name="Ortet P."/>
            <person name="Schaeffer C."/>
            <person name="Siguier P."/>
            <person name="Alexander Thil Smith A."/>
            <person name="Van Dorsselaer A."/>
            <person name="Weissenbach J."/>
            <person name="Medigue C."/>
            <person name="Le Paslier D."/>
        </authorList>
    </citation>
    <scope>NUCLEOTIDE SEQUENCE</scope>
</reference>
<evidence type="ECO:0000256" key="5">
    <source>
        <dbReference type="ARBA" id="ARBA00023186"/>
    </source>
</evidence>
<accession>E6Q1S1</accession>
<keyword evidence="2" id="KW-0677">Repeat</keyword>
<dbReference type="GO" id="GO:0005524">
    <property type="term" value="F:ATP binding"/>
    <property type="evidence" value="ECO:0007669"/>
    <property type="project" value="InterPro"/>
</dbReference>
<evidence type="ECO:0000256" key="2">
    <source>
        <dbReference type="ARBA" id="ARBA00022737"/>
    </source>
</evidence>
<dbReference type="PRINTS" id="PR00625">
    <property type="entry name" value="JDOMAIN"/>
</dbReference>